<protein>
    <submittedName>
        <fullName evidence="2">Uncharacterized protein</fullName>
    </submittedName>
</protein>
<gene>
    <name evidence="2" type="ORF">SAMN05216178_6903</name>
</gene>
<dbReference type="EMBL" id="FNTJ01000003">
    <property type="protein sequence ID" value="SED35268.1"/>
    <property type="molecule type" value="Genomic_DNA"/>
</dbReference>
<reference evidence="3" key="1">
    <citation type="submission" date="2016-10" db="EMBL/GenBank/DDBJ databases">
        <authorList>
            <person name="Varghese N."/>
            <person name="Submissions S."/>
        </authorList>
    </citation>
    <scope>NUCLEOTIDE SEQUENCE [LARGE SCALE GENOMIC DNA]</scope>
    <source>
        <strain evidence="3">DSM 9751</strain>
    </source>
</reference>
<evidence type="ECO:0000313" key="3">
    <source>
        <dbReference type="Proteomes" id="UP000198982"/>
    </source>
</evidence>
<name>A0A1H5A026_9PSED</name>
<evidence type="ECO:0000256" key="1">
    <source>
        <dbReference type="SAM" id="Phobius"/>
    </source>
</evidence>
<dbReference type="AlphaFoldDB" id="A0A1H5A026"/>
<keyword evidence="1" id="KW-1133">Transmembrane helix</keyword>
<proteinExistence type="predicted"/>
<accession>A0A1H5A026</accession>
<feature type="transmembrane region" description="Helical" evidence="1">
    <location>
        <begin position="69"/>
        <end position="88"/>
    </location>
</feature>
<dbReference type="RefSeq" id="WP_092320866.1">
    <property type="nucleotide sequence ID" value="NZ_FNTJ01000003.1"/>
</dbReference>
<feature type="transmembrane region" description="Helical" evidence="1">
    <location>
        <begin position="122"/>
        <end position="141"/>
    </location>
</feature>
<keyword evidence="1" id="KW-0472">Membrane</keyword>
<organism evidence="2 3">
    <name type="scientific">Pseudomonas saponiphila</name>
    <dbReference type="NCBI Taxonomy" id="556534"/>
    <lineage>
        <taxon>Bacteria</taxon>
        <taxon>Pseudomonadati</taxon>
        <taxon>Pseudomonadota</taxon>
        <taxon>Gammaproteobacteria</taxon>
        <taxon>Pseudomonadales</taxon>
        <taxon>Pseudomonadaceae</taxon>
        <taxon>Pseudomonas</taxon>
    </lineage>
</organism>
<dbReference type="Proteomes" id="UP000198982">
    <property type="component" value="Unassembled WGS sequence"/>
</dbReference>
<feature type="transmembrane region" description="Helical" evidence="1">
    <location>
        <begin position="40"/>
        <end position="57"/>
    </location>
</feature>
<keyword evidence="3" id="KW-1185">Reference proteome</keyword>
<feature type="transmembrane region" description="Helical" evidence="1">
    <location>
        <begin position="7"/>
        <end position="28"/>
    </location>
</feature>
<sequence length="145" mass="16077">MYKTYTGFAIAVIAAAVLTLGLIITQKVGFASSFTDGIDAMRGAVGGVLLLAAAWYYQSMNTYKPVFRIGVVWPFALAMVWDSFFSVLEAWGRNTPHSMDVLFERLPELESASDMAWYASDWMYAIVLVGIIVGGFAYNLTRDEF</sequence>
<keyword evidence="1" id="KW-0812">Transmembrane</keyword>
<evidence type="ECO:0000313" key="2">
    <source>
        <dbReference type="EMBL" id="SED35268.1"/>
    </source>
</evidence>